<keyword evidence="1" id="KW-0472">Membrane</keyword>
<evidence type="ECO:0000313" key="2">
    <source>
        <dbReference type="EMBL" id="SDL32163.1"/>
    </source>
</evidence>
<protein>
    <submittedName>
        <fullName evidence="2">BhlA holin family protein</fullName>
    </submittedName>
</protein>
<dbReference type="RefSeq" id="WP_089867145.1">
    <property type="nucleotide sequence ID" value="NZ_FNGL01000019.1"/>
</dbReference>
<keyword evidence="1" id="KW-0812">Transmembrane</keyword>
<dbReference type="EMBL" id="FNGL01000019">
    <property type="protein sequence ID" value="SDL32163.1"/>
    <property type="molecule type" value="Genomic_DNA"/>
</dbReference>
<gene>
    <name evidence="2" type="ORF">SAMN05216497_11926</name>
</gene>
<dbReference type="Proteomes" id="UP000198811">
    <property type="component" value="Unassembled WGS sequence"/>
</dbReference>
<keyword evidence="3" id="KW-1185">Reference proteome</keyword>
<reference evidence="2 3" key="1">
    <citation type="submission" date="2016-10" db="EMBL/GenBank/DDBJ databases">
        <authorList>
            <person name="Varghese N."/>
            <person name="Submissions S."/>
        </authorList>
    </citation>
    <scope>NUCLEOTIDE SEQUENCE [LARGE SCALE GENOMIC DNA]</scope>
    <source>
        <strain evidence="2 3">NLAE-zl-C224</strain>
    </source>
</reference>
<evidence type="ECO:0000313" key="3">
    <source>
        <dbReference type="Proteomes" id="UP000198811"/>
    </source>
</evidence>
<proteinExistence type="predicted"/>
<dbReference type="InterPro" id="IPR024405">
    <property type="entry name" value="Phage_BhlA/UviB"/>
</dbReference>
<sequence length="73" mass="8355">MENEIFKVAVSQGFGYVLFVVLLGYVLKTTQDREDRLNQTIDKNQSIIQDLAIKLNVVEDVKKDVQEIKATIK</sequence>
<dbReference type="Pfam" id="PF10960">
    <property type="entry name" value="Holin_BhlA"/>
    <property type="match status" value="1"/>
</dbReference>
<feature type="transmembrane region" description="Helical" evidence="1">
    <location>
        <begin position="6"/>
        <end position="27"/>
    </location>
</feature>
<evidence type="ECO:0000256" key="1">
    <source>
        <dbReference type="SAM" id="Phobius"/>
    </source>
</evidence>
<accession>A0ABY0QN20</accession>
<comment type="caution">
    <text evidence="2">The sequence shown here is derived from an EMBL/GenBank/DDBJ whole genome shotgun (WGS) entry which is preliminary data.</text>
</comment>
<name>A0ABY0QN20_CLOCO</name>
<keyword evidence="1" id="KW-1133">Transmembrane helix</keyword>
<organism evidence="2 3">
    <name type="scientific">Clostridium cochlearium</name>
    <dbReference type="NCBI Taxonomy" id="1494"/>
    <lineage>
        <taxon>Bacteria</taxon>
        <taxon>Bacillati</taxon>
        <taxon>Bacillota</taxon>
        <taxon>Clostridia</taxon>
        <taxon>Eubacteriales</taxon>
        <taxon>Clostridiaceae</taxon>
        <taxon>Clostridium</taxon>
    </lineage>
</organism>